<dbReference type="InterPro" id="IPR013221">
    <property type="entry name" value="Mur_ligase_cen"/>
</dbReference>
<proteinExistence type="inferred from homology"/>
<dbReference type="Pfam" id="PF01225">
    <property type="entry name" value="Mur_ligase"/>
    <property type="match status" value="1"/>
</dbReference>
<keyword evidence="8 10" id="KW-0131">Cell cycle</keyword>
<feature type="domain" description="Mur ligase C-terminal" evidence="13">
    <location>
        <begin position="341"/>
        <end position="470"/>
    </location>
</feature>
<organism evidence="15 16">
    <name type="scientific">Pseudonocardia xishanensis</name>
    <dbReference type="NCBI Taxonomy" id="630995"/>
    <lineage>
        <taxon>Bacteria</taxon>
        <taxon>Bacillati</taxon>
        <taxon>Actinomycetota</taxon>
        <taxon>Actinomycetes</taxon>
        <taxon>Pseudonocardiales</taxon>
        <taxon>Pseudonocardiaceae</taxon>
        <taxon>Pseudonocardia</taxon>
    </lineage>
</organism>
<evidence type="ECO:0000256" key="10">
    <source>
        <dbReference type="HAMAP-Rule" id="MF_02019"/>
    </source>
</evidence>
<keyword evidence="3 10" id="KW-0132">Cell division</keyword>
<dbReference type="HAMAP" id="MF_02019">
    <property type="entry name" value="MurF"/>
    <property type="match status" value="1"/>
</dbReference>
<sequence length="489" mass="49248">MIEMRLAEVAAVTGGELHRATGEELVSSVEFDSRKVGPGALFLALPGERADGHGFAAAAVAAGAAGVLAGRPVDAPAVIAPAGESYAGTDLGAADPDGAGAAVLTALGKLARHSVTTLRDRAGLAVVGITASSGKTSTKDLVAAVLAPLGETVAPPGSFNNELGHPWTALRAGESTRHLVLELSARGSGHIARLCRIAPPRIGVVLNVGSAHVGEFGSPEAIAQAKGELVEALPADGVAVLNLDDHRVAAMAARTSARVVGYSAAGSAEAAVVAREVRLVAGRASFTLVTPAGSAEVSLRLVGEHHVGNALAAAAVALELGGTPAGIAEALSQAGPASRWRMEVTDRADGVTVVNDAYNANPESMTAALRALAAIGAEGGRRTWAVLGPMAELGDTAPAAHEQVAQAVEALGIDHFVTVGTDLYPRTRESDTTARESDTAVVHVADRDAAVALLRAELRPGDVVLVKASRSAGLDRVAAALVEQELVAP</sequence>
<dbReference type="EMBL" id="BAABGT010000032">
    <property type="protein sequence ID" value="GAA4545987.1"/>
    <property type="molecule type" value="Genomic_DNA"/>
</dbReference>
<dbReference type="InterPro" id="IPR051046">
    <property type="entry name" value="MurCDEF_CellWall_CoF430Synth"/>
</dbReference>
<evidence type="ECO:0000256" key="6">
    <source>
        <dbReference type="ARBA" id="ARBA00022960"/>
    </source>
</evidence>
<dbReference type="Proteomes" id="UP001501598">
    <property type="component" value="Unassembled WGS sequence"/>
</dbReference>
<protein>
    <recommendedName>
        <fullName evidence="10 11">UDP-N-acetylmuramoyl-tripeptide--D-alanyl-D-alanine ligase</fullName>
        <ecNumber evidence="10 11">6.3.2.10</ecNumber>
    </recommendedName>
    <alternativeName>
        <fullName evidence="10">D-alanyl-D-alanine-adding enzyme</fullName>
    </alternativeName>
</protein>
<evidence type="ECO:0000256" key="8">
    <source>
        <dbReference type="ARBA" id="ARBA00023306"/>
    </source>
</evidence>
<dbReference type="SUPFAM" id="SSF53244">
    <property type="entry name" value="MurD-like peptide ligases, peptide-binding domain"/>
    <property type="match status" value="1"/>
</dbReference>
<keyword evidence="16" id="KW-1185">Reference proteome</keyword>
<evidence type="ECO:0000256" key="1">
    <source>
        <dbReference type="ARBA" id="ARBA00022490"/>
    </source>
</evidence>
<evidence type="ECO:0000256" key="7">
    <source>
        <dbReference type="ARBA" id="ARBA00022984"/>
    </source>
</evidence>
<dbReference type="InterPro" id="IPR036615">
    <property type="entry name" value="Mur_ligase_C_dom_sf"/>
</dbReference>
<dbReference type="InterPro" id="IPR035911">
    <property type="entry name" value="MurE/MurF_N"/>
</dbReference>
<comment type="catalytic activity">
    <reaction evidence="10 11">
        <text>D-alanyl-D-alanine + UDP-N-acetyl-alpha-D-muramoyl-L-alanyl-gamma-D-glutamyl-meso-2,6-diaminopimelate + ATP = UDP-N-acetyl-alpha-D-muramoyl-L-alanyl-gamma-D-glutamyl-meso-2,6-diaminopimeloyl-D-alanyl-D-alanine + ADP + phosphate + H(+)</text>
        <dbReference type="Rhea" id="RHEA:28374"/>
        <dbReference type="ChEBI" id="CHEBI:15378"/>
        <dbReference type="ChEBI" id="CHEBI:30616"/>
        <dbReference type="ChEBI" id="CHEBI:43474"/>
        <dbReference type="ChEBI" id="CHEBI:57822"/>
        <dbReference type="ChEBI" id="CHEBI:61386"/>
        <dbReference type="ChEBI" id="CHEBI:83905"/>
        <dbReference type="ChEBI" id="CHEBI:456216"/>
        <dbReference type="EC" id="6.3.2.10"/>
    </reaction>
</comment>
<comment type="similarity">
    <text evidence="10">Belongs to the MurCDEF family. MurF subfamily.</text>
</comment>
<keyword evidence="1 10" id="KW-0963">Cytoplasm</keyword>
<reference evidence="16" key="1">
    <citation type="journal article" date="2019" name="Int. J. Syst. Evol. Microbiol.">
        <title>The Global Catalogue of Microorganisms (GCM) 10K type strain sequencing project: providing services to taxonomists for standard genome sequencing and annotation.</title>
        <authorList>
            <consortium name="The Broad Institute Genomics Platform"/>
            <consortium name="The Broad Institute Genome Sequencing Center for Infectious Disease"/>
            <person name="Wu L."/>
            <person name="Ma J."/>
        </authorList>
    </citation>
    <scope>NUCLEOTIDE SEQUENCE [LARGE SCALE GENOMIC DNA]</scope>
    <source>
        <strain evidence="16">JCM 17906</strain>
    </source>
</reference>
<feature type="domain" description="Mur ligase N-terminal catalytic" evidence="12">
    <location>
        <begin position="27"/>
        <end position="74"/>
    </location>
</feature>
<accession>A0ABP8RSW5</accession>
<dbReference type="Gene3D" id="3.90.190.20">
    <property type="entry name" value="Mur ligase, C-terminal domain"/>
    <property type="match status" value="1"/>
</dbReference>
<dbReference type="Gene3D" id="3.40.1390.10">
    <property type="entry name" value="MurE/MurF, N-terminal domain"/>
    <property type="match status" value="1"/>
</dbReference>
<dbReference type="Pfam" id="PF08245">
    <property type="entry name" value="Mur_ligase_M"/>
    <property type="match status" value="1"/>
</dbReference>
<dbReference type="InterPro" id="IPR000713">
    <property type="entry name" value="Mur_ligase_N"/>
</dbReference>
<comment type="caution">
    <text evidence="10">Lacks conserved residue(s) required for the propagation of feature annotation.</text>
</comment>
<evidence type="ECO:0000256" key="2">
    <source>
        <dbReference type="ARBA" id="ARBA00022598"/>
    </source>
</evidence>
<evidence type="ECO:0000256" key="9">
    <source>
        <dbReference type="ARBA" id="ARBA00023316"/>
    </source>
</evidence>
<evidence type="ECO:0000313" key="16">
    <source>
        <dbReference type="Proteomes" id="UP001501598"/>
    </source>
</evidence>
<evidence type="ECO:0000256" key="3">
    <source>
        <dbReference type="ARBA" id="ARBA00022618"/>
    </source>
</evidence>
<dbReference type="SUPFAM" id="SSF53623">
    <property type="entry name" value="MurD-like peptide ligases, catalytic domain"/>
    <property type="match status" value="1"/>
</dbReference>
<dbReference type="EC" id="6.3.2.10" evidence="10 11"/>
<evidence type="ECO:0000259" key="12">
    <source>
        <dbReference type="Pfam" id="PF01225"/>
    </source>
</evidence>
<dbReference type="RefSeq" id="WP_345416939.1">
    <property type="nucleotide sequence ID" value="NZ_BAABGT010000032.1"/>
</dbReference>
<evidence type="ECO:0000256" key="11">
    <source>
        <dbReference type="RuleBase" id="RU004136"/>
    </source>
</evidence>
<keyword evidence="9 10" id="KW-0961">Cell wall biogenesis/degradation</keyword>
<dbReference type="Gene3D" id="3.40.1190.10">
    <property type="entry name" value="Mur-like, catalytic domain"/>
    <property type="match status" value="1"/>
</dbReference>
<evidence type="ECO:0000259" key="13">
    <source>
        <dbReference type="Pfam" id="PF02875"/>
    </source>
</evidence>
<evidence type="ECO:0000256" key="4">
    <source>
        <dbReference type="ARBA" id="ARBA00022741"/>
    </source>
</evidence>
<dbReference type="PANTHER" id="PTHR43024:SF1">
    <property type="entry name" value="UDP-N-ACETYLMURAMOYL-TRIPEPTIDE--D-ALANYL-D-ALANINE LIGASE"/>
    <property type="match status" value="1"/>
</dbReference>
<keyword evidence="4 10" id="KW-0547">Nucleotide-binding</keyword>
<comment type="pathway">
    <text evidence="10 11">Cell wall biogenesis; peptidoglycan biosynthesis.</text>
</comment>
<dbReference type="NCBIfam" id="TIGR01143">
    <property type="entry name" value="murF"/>
    <property type="match status" value="1"/>
</dbReference>
<name>A0ABP8RSW5_9PSEU</name>
<evidence type="ECO:0000259" key="14">
    <source>
        <dbReference type="Pfam" id="PF08245"/>
    </source>
</evidence>
<comment type="subcellular location">
    <subcellularLocation>
        <location evidence="10 11">Cytoplasm</location>
    </subcellularLocation>
</comment>
<keyword evidence="2 10" id="KW-0436">Ligase</keyword>
<keyword evidence="5 10" id="KW-0067">ATP-binding</keyword>
<dbReference type="SUPFAM" id="SSF63418">
    <property type="entry name" value="MurE/MurF N-terminal domain"/>
    <property type="match status" value="1"/>
</dbReference>
<dbReference type="InterPro" id="IPR036565">
    <property type="entry name" value="Mur-like_cat_sf"/>
</dbReference>
<dbReference type="GO" id="GO:0016874">
    <property type="term" value="F:ligase activity"/>
    <property type="evidence" value="ECO:0007669"/>
    <property type="project" value="UniProtKB-KW"/>
</dbReference>
<dbReference type="InterPro" id="IPR005863">
    <property type="entry name" value="UDP-N-AcMur_synth"/>
</dbReference>
<comment type="function">
    <text evidence="10 11">Involved in cell wall formation. Catalyzes the final step in the synthesis of UDP-N-acetylmuramoyl-pentapeptide, the precursor of murein.</text>
</comment>
<keyword evidence="7 10" id="KW-0573">Peptidoglycan synthesis</keyword>
<evidence type="ECO:0000256" key="5">
    <source>
        <dbReference type="ARBA" id="ARBA00022840"/>
    </source>
</evidence>
<feature type="domain" description="Mur ligase central" evidence="14">
    <location>
        <begin position="129"/>
        <end position="317"/>
    </location>
</feature>
<dbReference type="Pfam" id="PF02875">
    <property type="entry name" value="Mur_ligase_C"/>
    <property type="match status" value="1"/>
</dbReference>
<comment type="caution">
    <text evidence="15">The sequence shown here is derived from an EMBL/GenBank/DDBJ whole genome shotgun (WGS) entry which is preliminary data.</text>
</comment>
<evidence type="ECO:0000313" key="15">
    <source>
        <dbReference type="EMBL" id="GAA4545987.1"/>
    </source>
</evidence>
<keyword evidence="6 10" id="KW-0133">Cell shape</keyword>
<dbReference type="InterPro" id="IPR004101">
    <property type="entry name" value="Mur_ligase_C"/>
</dbReference>
<gene>
    <name evidence="10" type="primary">murF</name>
    <name evidence="15" type="ORF">GCM10023175_27090</name>
</gene>
<dbReference type="PANTHER" id="PTHR43024">
    <property type="entry name" value="UDP-N-ACETYLMURAMOYL-TRIPEPTIDE--D-ALANYL-D-ALANINE LIGASE"/>
    <property type="match status" value="1"/>
</dbReference>